<proteinExistence type="predicted"/>
<evidence type="ECO:0000256" key="7">
    <source>
        <dbReference type="ARBA" id="ARBA00022723"/>
    </source>
</evidence>
<evidence type="ECO:0000256" key="3">
    <source>
        <dbReference type="ARBA" id="ARBA00022448"/>
    </source>
</evidence>
<dbReference type="InterPro" id="IPR037278">
    <property type="entry name" value="ARFGAP/RecO"/>
</dbReference>
<keyword evidence="11" id="KW-0653">Protein transport</keyword>
<dbReference type="GO" id="GO:0005096">
    <property type="term" value="F:GTPase activator activity"/>
    <property type="evidence" value="ECO:0007669"/>
    <property type="project" value="UniProtKB-KW"/>
</dbReference>
<dbReference type="Proteomes" id="UP000515131">
    <property type="component" value="Unplaced"/>
</dbReference>
<dbReference type="CTD" id="26286"/>
<dbReference type="GeneID" id="112863423"/>
<evidence type="ECO:0000256" key="10">
    <source>
        <dbReference type="ARBA" id="ARBA00022892"/>
    </source>
</evidence>
<evidence type="ECO:0000256" key="16">
    <source>
        <dbReference type="PROSITE-ProRule" id="PRU00288"/>
    </source>
</evidence>
<evidence type="ECO:0000256" key="8">
    <source>
        <dbReference type="ARBA" id="ARBA00022771"/>
    </source>
</evidence>
<name>A0A6P6I2Q3_PUMCO</name>
<evidence type="ECO:0000313" key="20">
    <source>
        <dbReference type="RefSeq" id="XP_025782317.1"/>
    </source>
</evidence>
<dbReference type="KEGG" id="pcoo:112863423"/>
<dbReference type="AlphaFoldDB" id="A0A6P6I2Q3"/>
<comment type="subcellular location">
    <subcellularLocation>
        <location evidence="2">Cytoplasm</location>
    </subcellularLocation>
    <subcellularLocation>
        <location evidence="1">Golgi apparatus membrane</location>
        <topology evidence="1">Peripheral membrane protein</topology>
        <orientation evidence="1">Cytoplasmic side</orientation>
    </subcellularLocation>
</comment>
<dbReference type="FunFam" id="1.10.220.150:FF:000004">
    <property type="entry name" value="Putative ADP-ribosylation factor GTPase-activating protein 2"/>
    <property type="match status" value="1"/>
</dbReference>
<feature type="region of interest" description="Disordered" evidence="17">
    <location>
        <begin position="492"/>
        <end position="516"/>
    </location>
</feature>
<dbReference type="Gene3D" id="1.10.220.150">
    <property type="entry name" value="Arf GTPase activating protein"/>
    <property type="match status" value="1"/>
</dbReference>
<keyword evidence="9" id="KW-0862">Zinc</keyword>
<keyword evidence="8 16" id="KW-0863">Zinc-finger</keyword>
<evidence type="ECO:0000256" key="11">
    <source>
        <dbReference type="ARBA" id="ARBA00022927"/>
    </source>
</evidence>
<evidence type="ECO:0000256" key="17">
    <source>
        <dbReference type="SAM" id="MobiDB-lite"/>
    </source>
</evidence>
<feature type="region of interest" description="Disordered" evidence="17">
    <location>
        <begin position="1"/>
        <end position="36"/>
    </location>
</feature>
<keyword evidence="10" id="KW-0931">ER-Golgi transport</keyword>
<dbReference type="InterPro" id="IPR001164">
    <property type="entry name" value="ArfGAP_dom"/>
</dbReference>
<evidence type="ECO:0000256" key="15">
    <source>
        <dbReference type="ARBA" id="ARBA00039243"/>
    </source>
</evidence>
<protein>
    <recommendedName>
        <fullName evidence="15">ADP-ribosylation factor GTPase-activating protein 3</fullName>
    </recommendedName>
</protein>
<sequence length="618" mass="68167">MGPLLSAHEELEPTGAAPRLPQRREQPPGSQLPHLRDHYCTHTTFTGPWDPLLPAWSLPLSRGRPGIDFRAGPLWSLVGVSSRAQATAPSTQMWATGGGIWGWDRGAPLPQGGQTQARRNLAGLLLRHKVILHQVCFDCGAKNPSWASITYGVFLCIDCSGSHRSLGVHLSFIRSTELDSNWSWFQLRCMQVGGNAHASSFFHQHGCATNDTNAKYNSRAAQLYRERIKSLASQATRKHGTDLWLDSCVVPPLSSPPKEEDFFASHASPEWESVLGCHVAASFLESLRERGPEQGPSVEGLNAPTKAALEVSSIIKKKPNQAKRGLGAKKGSLGAQKLANTCFNEIEKQAQAVDKMKEQEDLLASAAPKEESIVSSLRLAYKDLEIQMKKDEKMNMSGKKKIESERLGMGLGNCRSGISHSVTSDMQIIEQETPIIAKSRKKYSDDSGDPYFTSSSRYFDEPMELRSSSFSSWDDSSDSYWKKETIKDTDTILKPTGYSDRPTARRKPDYEPVENTDEAQKKFGNVKAISSDMYFGRQAQADYETRARLERLSASSSISSADLFDEQRKQTAGSYNLTSVLPTAPDMAQFKQGVRSVAGKLSVFANGVMTSIQDRYGS</sequence>
<dbReference type="GO" id="GO:0048205">
    <property type="term" value="P:COPI coating of Golgi vesicle"/>
    <property type="evidence" value="ECO:0007669"/>
    <property type="project" value="TreeGrafter"/>
</dbReference>
<dbReference type="PRINTS" id="PR00405">
    <property type="entry name" value="REVINTRACTNG"/>
</dbReference>
<evidence type="ECO:0000256" key="6">
    <source>
        <dbReference type="ARBA" id="ARBA00022553"/>
    </source>
</evidence>
<evidence type="ECO:0000256" key="4">
    <source>
        <dbReference type="ARBA" id="ARBA00022468"/>
    </source>
</evidence>
<evidence type="ECO:0000259" key="18">
    <source>
        <dbReference type="PROSITE" id="PS50115"/>
    </source>
</evidence>
<keyword evidence="5" id="KW-0963">Cytoplasm</keyword>
<dbReference type="PROSITE" id="PS50115">
    <property type="entry name" value="ARFGAP"/>
    <property type="match status" value="1"/>
</dbReference>
<accession>A0A6P6I2Q3</accession>
<evidence type="ECO:0000256" key="2">
    <source>
        <dbReference type="ARBA" id="ARBA00004496"/>
    </source>
</evidence>
<dbReference type="SMART" id="SM00105">
    <property type="entry name" value="ArfGap"/>
    <property type="match status" value="1"/>
</dbReference>
<keyword evidence="6" id="KW-0597">Phosphoprotein</keyword>
<keyword evidence="19" id="KW-1185">Reference proteome</keyword>
<reference evidence="20" key="1">
    <citation type="submission" date="2025-08" db="UniProtKB">
        <authorList>
            <consortium name="RefSeq"/>
        </authorList>
    </citation>
    <scope>IDENTIFICATION</scope>
    <source>
        <tissue evidence="20">Blood</tissue>
    </source>
</reference>
<feature type="domain" description="Arf-GAP" evidence="18">
    <location>
        <begin position="119"/>
        <end position="237"/>
    </location>
</feature>
<keyword evidence="3" id="KW-0813">Transport</keyword>
<evidence type="ECO:0000313" key="19">
    <source>
        <dbReference type="Proteomes" id="UP000515131"/>
    </source>
</evidence>
<dbReference type="Pfam" id="PF01412">
    <property type="entry name" value="ArfGap"/>
    <property type="match status" value="1"/>
</dbReference>
<evidence type="ECO:0000256" key="12">
    <source>
        <dbReference type="ARBA" id="ARBA00023034"/>
    </source>
</evidence>
<evidence type="ECO:0000256" key="5">
    <source>
        <dbReference type="ARBA" id="ARBA00022490"/>
    </source>
</evidence>
<dbReference type="PANTHER" id="PTHR45686">
    <property type="entry name" value="ADP-RIBOSYLATION FACTOR GTPASE ACTIVATING PROTEIN 3, ISOFORM H-RELATED"/>
    <property type="match status" value="1"/>
</dbReference>
<dbReference type="SUPFAM" id="SSF57863">
    <property type="entry name" value="ArfGap/RecO-like zinc finger"/>
    <property type="match status" value="1"/>
</dbReference>
<dbReference type="GO" id="GO:0008270">
    <property type="term" value="F:zinc ion binding"/>
    <property type="evidence" value="ECO:0007669"/>
    <property type="project" value="UniProtKB-KW"/>
</dbReference>
<gene>
    <name evidence="20" type="primary">ARFGAP3</name>
</gene>
<keyword evidence="7" id="KW-0479">Metal-binding</keyword>
<dbReference type="GO" id="GO:0015031">
    <property type="term" value="P:protein transport"/>
    <property type="evidence" value="ECO:0007669"/>
    <property type="project" value="UniProtKB-KW"/>
</dbReference>
<keyword evidence="12" id="KW-0333">Golgi apparatus</keyword>
<dbReference type="InterPro" id="IPR038508">
    <property type="entry name" value="ArfGAP_dom_sf"/>
</dbReference>
<comment type="function">
    <text evidence="14">GTPase-activating protein (GAP) for ADP ribosylation factor 1 (ARF1). Hydrolysis of ARF1-bound GTP may lead to dissociation of coatomer from Golgi-derived membranes to allow fusion with target membranes.</text>
</comment>
<evidence type="ECO:0000256" key="9">
    <source>
        <dbReference type="ARBA" id="ARBA00022833"/>
    </source>
</evidence>
<organism evidence="19 20">
    <name type="scientific">Puma concolor</name>
    <name type="common">Mountain lion</name>
    <name type="synonym">Felis concolor</name>
    <dbReference type="NCBI Taxonomy" id="9696"/>
    <lineage>
        <taxon>Eukaryota</taxon>
        <taxon>Metazoa</taxon>
        <taxon>Chordata</taxon>
        <taxon>Craniata</taxon>
        <taxon>Vertebrata</taxon>
        <taxon>Euteleostomi</taxon>
        <taxon>Mammalia</taxon>
        <taxon>Eutheria</taxon>
        <taxon>Laurasiatheria</taxon>
        <taxon>Carnivora</taxon>
        <taxon>Feliformia</taxon>
        <taxon>Felidae</taxon>
        <taxon>Felinae</taxon>
        <taxon>Puma</taxon>
    </lineage>
</organism>
<evidence type="ECO:0000256" key="13">
    <source>
        <dbReference type="ARBA" id="ARBA00023136"/>
    </source>
</evidence>
<keyword evidence="4" id="KW-0343">GTPase activation</keyword>
<evidence type="ECO:0000256" key="1">
    <source>
        <dbReference type="ARBA" id="ARBA00004255"/>
    </source>
</evidence>
<dbReference type="PANTHER" id="PTHR45686:SF1">
    <property type="entry name" value="ADP-RIBOSYLATION FACTOR GTPASE-ACTIVATING PROTEIN 3"/>
    <property type="match status" value="1"/>
</dbReference>
<dbReference type="GO" id="GO:0000139">
    <property type="term" value="C:Golgi membrane"/>
    <property type="evidence" value="ECO:0007669"/>
    <property type="project" value="UniProtKB-SubCell"/>
</dbReference>
<dbReference type="RefSeq" id="XP_025782317.1">
    <property type="nucleotide sequence ID" value="XM_025926532.1"/>
</dbReference>
<keyword evidence="13" id="KW-0472">Membrane</keyword>
<evidence type="ECO:0000256" key="14">
    <source>
        <dbReference type="ARBA" id="ARBA00037105"/>
    </source>
</evidence>